<dbReference type="Proteomes" id="UP000887577">
    <property type="component" value="Unplaced"/>
</dbReference>
<evidence type="ECO:0000313" key="5">
    <source>
        <dbReference type="Proteomes" id="UP000887577"/>
    </source>
</evidence>
<dbReference type="InterPro" id="IPR009071">
    <property type="entry name" value="HMG_box_dom"/>
</dbReference>
<dbReference type="PANTHER" id="PTHR48112">
    <property type="entry name" value="HIGH MOBILITY GROUP PROTEIN DSP1"/>
    <property type="match status" value="1"/>
</dbReference>
<evidence type="ECO:0000256" key="3">
    <source>
        <dbReference type="SAM" id="MobiDB-lite"/>
    </source>
</evidence>
<dbReference type="SUPFAM" id="SSF47095">
    <property type="entry name" value="HMG-box"/>
    <property type="match status" value="1"/>
</dbReference>
<feature type="region of interest" description="Disordered" evidence="3">
    <location>
        <begin position="64"/>
        <end position="84"/>
    </location>
</feature>
<dbReference type="InterPro" id="IPR050342">
    <property type="entry name" value="HMGB"/>
</dbReference>
<dbReference type="GO" id="GO:0003677">
    <property type="term" value="F:DNA binding"/>
    <property type="evidence" value="ECO:0007669"/>
    <property type="project" value="UniProtKB-UniRule"/>
</dbReference>
<evidence type="ECO:0000313" key="6">
    <source>
        <dbReference type="WBParaSite" id="PSU_v2.g13490.t1"/>
    </source>
</evidence>
<keyword evidence="2" id="KW-0539">Nucleus</keyword>
<keyword evidence="5" id="KW-1185">Reference proteome</keyword>
<dbReference type="GO" id="GO:0006357">
    <property type="term" value="P:regulation of transcription by RNA polymerase II"/>
    <property type="evidence" value="ECO:0007669"/>
    <property type="project" value="TreeGrafter"/>
</dbReference>
<dbReference type="Pfam" id="PF00505">
    <property type="entry name" value="HMG_box"/>
    <property type="match status" value="1"/>
</dbReference>
<dbReference type="Gene3D" id="1.10.30.10">
    <property type="entry name" value="High mobility group box domain"/>
    <property type="match status" value="1"/>
</dbReference>
<organism evidence="5 6">
    <name type="scientific">Panagrolaimus superbus</name>
    <dbReference type="NCBI Taxonomy" id="310955"/>
    <lineage>
        <taxon>Eukaryota</taxon>
        <taxon>Metazoa</taxon>
        <taxon>Ecdysozoa</taxon>
        <taxon>Nematoda</taxon>
        <taxon>Chromadorea</taxon>
        <taxon>Rhabditida</taxon>
        <taxon>Tylenchina</taxon>
        <taxon>Panagrolaimomorpha</taxon>
        <taxon>Panagrolaimoidea</taxon>
        <taxon>Panagrolaimidae</taxon>
        <taxon>Panagrolaimus</taxon>
    </lineage>
</organism>
<reference evidence="6" key="1">
    <citation type="submission" date="2022-11" db="UniProtKB">
        <authorList>
            <consortium name="WormBaseParasite"/>
        </authorList>
    </citation>
    <scope>IDENTIFICATION</scope>
</reference>
<evidence type="ECO:0000259" key="4">
    <source>
        <dbReference type="PROSITE" id="PS50118"/>
    </source>
</evidence>
<dbReference type="AlphaFoldDB" id="A0A914XZV1"/>
<sequence>MARERGVAKKVKDPNAPKRALTAYFIWLAENREAIKKPGMSATQVAKAAGAAWRELTDKSKWEKKAEEDKKRYERENAEYKNSN</sequence>
<dbReference type="PROSITE" id="PS50118">
    <property type="entry name" value="HMG_BOX_2"/>
    <property type="match status" value="1"/>
</dbReference>
<dbReference type="GO" id="GO:0005634">
    <property type="term" value="C:nucleus"/>
    <property type="evidence" value="ECO:0007669"/>
    <property type="project" value="UniProtKB-UniRule"/>
</dbReference>
<dbReference type="PANTHER" id="PTHR48112:SF22">
    <property type="entry name" value="MITOCHONDRIAL TRANSCRIPTION FACTOR A, ISOFORM B"/>
    <property type="match status" value="1"/>
</dbReference>
<accession>A0A914XZV1</accession>
<name>A0A914XZV1_9BILA</name>
<dbReference type="InterPro" id="IPR036910">
    <property type="entry name" value="HMG_box_dom_sf"/>
</dbReference>
<dbReference type="SMART" id="SM00398">
    <property type="entry name" value="HMG"/>
    <property type="match status" value="1"/>
</dbReference>
<protein>
    <submittedName>
        <fullName evidence="6">HMG box domain-containing protein</fullName>
    </submittedName>
</protein>
<feature type="domain" description="HMG box" evidence="4">
    <location>
        <begin position="17"/>
        <end position="81"/>
    </location>
</feature>
<feature type="DNA-binding region" description="HMG box" evidence="2">
    <location>
        <begin position="17"/>
        <end position="81"/>
    </location>
</feature>
<evidence type="ECO:0000256" key="1">
    <source>
        <dbReference type="ARBA" id="ARBA00023125"/>
    </source>
</evidence>
<keyword evidence="1 2" id="KW-0238">DNA-binding</keyword>
<dbReference type="WBParaSite" id="PSU_v2.g13490.t1">
    <property type="protein sequence ID" value="PSU_v2.g13490.t1"/>
    <property type="gene ID" value="PSU_v2.g13490"/>
</dbReference>
<evidence type="ECO:0000256" key="2">
    <source>
        <dbReference type="PROSITE-ProRule" id="PRU00267"/>
    </source>
</evidence>
<proteinExistence type="predicted"/>